<feature type="compositionally biased region" description="Basic and acidic residues" evidence="1">
    <location>
        <begin position="267"/>
        <end position="277"/>
    </location>
</feature>
<dbReference type="InterPro" id="IPR013783">
    <property type="entry name" value="Ig-like_fold"/>
</dbReference>
<organism evidence="2 3">
    <name type="scientific">Spirosoma validum</name>
    <dbReference type="NCBI Taxonomy" id="2771355"/>
    <lineage>
        <taxon>Bacteria</taxon>
        <taxon>Pseudomonadati</taxon>
        <taxon>Bacteroidota</taxon>
        <taxon>Cytophagia</taxon>
        <taxon>Cytophagales</taxon>
        <taxon>Cytophagaceae</taxon>
        <taxon>Spirosoma</taxon>
    </lineage>
</organism>
<dbReference type="Proteomes" id="UP000653797">
    <property type="component" value="Unassembled WGS sequence"/>
</dbReference>
<evidence type="ECO:0000313" key="2">
    <source>
        <dbReference type="EMBL" id="MBD2753793.1"/>
    </source>
</evidence>
<reference evidence="2" key="1">
    <citation type="submission" date="2020-09" db="EMBL/GenBank/DDBJ databases">
        <authorList>
            <person name="Kim M.K."/>
        </authorList>
    </citation>
    <scope>NUCLEOTIDE SEQUENCE</scope>
    <source>
        <strain evidence="2">BT704</strain>
    </source>
</reference>
<comment type="caution">
    <text evidence="2">The sequence shown here is derived from an EMBL/GenBank/DDBJ whole genome shotgun (WGS) entry which is preliminary data.</text>
</comment>
<evidence type="ECO:0000313" key="3">
    <source>
        <dbReference type="Proteomes" id="UP000653797"/>
    </source>
</evidence>
<name>A0A927B1P5_9BACT</name>
<gene>
    <name evidence="2" type="ORF">IC230_12885</name>
</gene>
<feature type="compositionally biased region" description="Pro residues" evidence="1">
    <location>
        <begin position="253"/>
        <end position="266"/>
    </location>
</feature>
<dbReference type="RefSeq" id="WP_191039440.1">
    <property type="nucleotide sequence ID" value="NZ_JACXAA010000004.1"/>
</dbReference>
<dbReference type="EMBL" id="JACXAA010000004">
    <property type="protein sequence ID" value="MBD2753793.1"/>
    <property type="molecule type" value="Genomic_DNA"/>
</dbReference>
<evidence type="ECO:0000256" key="1">
    <source>
        <dbReference type="SAM" id="MobiDB-lite"/>
    </source>
</evidence>
<proteinExistence type="predicted"/>
<keyword evidence="3" id="KW-1185">Reference proteome</keyword>
<protein>
    <recommendedName>
        <fullName evidence="4">Dystroglycan-type cadherin-like domain-containing protein</fullName>
    </recommendedName>
</protein>
<sequence>MTENVQMSAVDVQVFANVNGEMKMISLAEALKLAGIVVGEQPRENRAPLPINPCQMPEATVGVSYTATLMGTIDPDGDEIRYVVTLPDGLTANGLDVSGKPTKAGGYAIAYQAIDSKGAKTDLSALLLIKEAPVDTTIKLAGEPRTYVGTRNGKPLYTGKGLPYYLHVIIPQSATQNEVVVRRGINLAFDLAPGAKRLTEGIETGWQGMDEPMIDGKVVPFVSGYRRDYFDSDDHRIYWTPGTEPDRIYTPPTTEPKPTDPVIPTPEPEKPSDKPSDIKFPQGKILGYVKTDIA</sequence>
<feature type="region of interest" description="Disordered" evidence="1">
    <location>
        <begin position="241"/>
        <end position="281"/>
    </location>
</feature>
<dbReference type="Gene3D" id="2.60.40.10">
    <property type="entry name" value="Immunoglobulins"/>
    <property type="match status" value="1"/>
</dbReference>
<accession>A0A927B1P5</accession>
<dbReference type="AlphaFoldDB" id="A0A927B1P5"/>
<evidence type="ECO:0008006" key="4">
    <source>
        <dbReference type="Google" id="ProtNLM"/>
    </source>
</evidence>